<dbReference type="InterPro" id="IPR027417">
    <property type="entry name" value="P-loop_NTPase"/>
</dbReference>
<evidence type="ECO:0000256" key="6">
    <source>
        <dbReference type="ARBA" id="ARBA00022777"/>
    </source>
</evidence>
<dbReference type="GO" id="GO:0005524">
    <property type="term" value="F:ATP binding"/>
    <property type="evidence" value="ECO:0007669"/>
    <property type="project" value="UniProtKB-KW"/>
</dbReference>
<comment type="pathway">
    <text evidence="1">Carbohydrate acid metabolism.</text>
</comment>
<dbReference type="CDD" id="cd02021">
    <property type="entry name" value="GntK"/>
    <property type="match status" value="1"/>
</dbReference>
<gene>
    <name evidence="11" type="ORF">NIES593_17155</name>
</gene>
<dbReference type="PANTHER" id="PTHR43442:SF3">
    <property type="entry name" value="GLUCONOKINASE-RELATED"/>
    <property type="match status" value="1"/>
</dbReference>
<organism evidence="11 12">
    <name type="scientific">Hydrococcus rivularis NIES-593</name>
    <dbReference type="NCBI Taxonomy" id="1921803"/>
    <lineage>
        <taxon>Bacteria</taxon>
        <taxon>Bacillati</taxon>
        <taxon>Cyanobacteriota</taxon>
        <taxon>Cyanophyceae</taxon>
        <taxon>Pleurocapsales</taxon>
        <taxon>Hydrococcaceae</taxon>
        <taxon>Hydrococcus</taxon>
    </lineage>
</organism>
<evidence type="ECO:0000313" key="12">
    <source>
        <dbReference type="Proteomes" id="UP000186868"/>
    </source>
</evidence>
<dbReference type="Gene3D" id="3.40.50.300">
    <property type="entry name" value="P-loop containing nucleotide triphosphate hydrolases"/>
    <property type="match status" value="1"/>
</dbReference>
<evidence type="ECO:0000313" key="11">
    <source>
        <dbReference type="EMBL" id="OKH20980.1"/>
    </source>
</evidence>
<comment type="catalytic activity">
    <reaction evidence="9 10">
        <text>D-gluconate + ATP = 6-phospho-D-gluconate + ADP + H(+)</text>
        <dbReference type="Rhea" id="RHEA:19433"/>
        <dbReference type="ChEBI" id="CHEBI:15378"/>
        <dbReference type="ChEBI" id="CHEBI:18391"/>
        <dbReference type="ChEBI" id="CHEBI:30616"/>
        <dbReference type="ChEBI" id="CHEBI:58759"/>
        <dbReference type="ChEBI" id="CHEBI:456216"/>
        <dbReference type="EC" id="2.7.1.12"/>
    </reaction>
</comment>
<accession>A0A1U7HBM8</accession>
<evidence type="ECO:0000256" key="1">
    <source>
        <dbReference type="ARBA" id="ARBA00004761"/>
    </source>
</evidence>
<dbReference type="GO" id="GO:0019521">
    <property type="term" value="P:D-gluconate metabolic process"/>
    <property type="evidence" value="ECO:0007669"/>
    <property type="project" value="UniProtKB-KW"/>
</dbReference>
<name>A0A1U7HBM8_9CYAN</name>
<sequence>MGVSGSGKSTVGRLLAQIVGWQFYDGDDFHPLENLAKMSRGIPLSDRDRQPWLLALRDLIDEVRRNKSHAIIACSALKQGYRDLLQGDRQDLLWVYFKGSYEQIWQRIQQRQQHFMKAELLRSQFESLDEPENAIAIDISRTPGDIAMQIAKILNEKKSW</sequence>
<dbReference type="EMBL" id="MRCB01000024">
    <property type="protein sequence ID" value="OKH20980.1"/>
    <property type="molecule type" value="Genomic_DNA"/>
</dbReference>
<evidence type="ECO:0000256" key="7">
    <source>
        <dbReference type="ARBA" id="ARBA00022840"/>
    </source>
</evidence>
<dbReference type="PANTHER" id="PTHR43442">
    <property type="entry name" value="GLUCONOKINASE-RELATED"/>
    <property type="match status" value="1"/>
</dbReference>
<keyword evidence="8" id="KW-0311">Gluconate utilization</keyword>
<dbReference type="FunFam" id="3.40.50.300:FF:000522">
    <property type="entry name" value="Gluconokinase"/>
    <property type="match status" value="1"/>
</dbReference>
<evidence type="ECO:0000256" key="8">
    <source>
        <dbReference type="ARBA" id="ARBA00023064"/>
    </source>
</evidence>
<evidence type="ECO:0000256" key="4">
    <source>
        <dbReference type="ARBA" id="ARBA00022679"/>
    </source>
</evidence>
<dbReference type="EC" id="2.7.1.12" evidence="3 10"/>
<keyword evidence="4 10" id="KW-0808">Transferase</keyword>
<dbReference type="Pfam" id="PF01202">
    <property type="entry name" value="SKI"/>
    <property type="match status" value="1"/>
</dbReference>
<keyword evidence="12" id="KW-1185">Reference proteome</keyword>
<dbReference type="Proteomes" id="UP000186868">
    <property type="component" value="Unassembled WGS sequence"/>
</dbReference>
<dbReference type="InterPro" id="IPR031322">
    <property type="entry name" value="Shikimate/glucono_kinase"/>
</dbReference>
<dbReference type="GO" id="GO:0005737">
    <property type="term" value="C:cytoplasm"/>
    <property type="evidence" value="ECO:0007669"/>
    <property type="project" value="TreeGrafter"/>
</dbReference>
<dbReference type="SUPFAM" id="SSF52540">
    <property type="entry name" value="P-loop containing nucleoside triphosphate hydrolases"/>
    <property type="match status" value="1"/>
</dbReference>
<dbReference type="InterPro" id="IPR006001">
    <property type="entry name" value="Therm_gnt_kin"/>
</dbReference>
<keyword evidence="6 10" id="KW-0418">Kinase</keyword>
<proteinExistence type="inferred from homology"/>
<evidence type="ECO:0000256" key="2">
    <source>
        <dbReference type="ARBA" id="ARBA00008420"/>
    </source>
</evidence>
<protein>
    <recommendedName>
        <fullName evidence="3 10">Gluconokinase</fullName>
        <ecNumber evidence="3 10">2.7.1.12</ecNumber>
    </recommendedName>
</protein>
<dbReference type="NCBIfam" id="TIGR01313">
    <property type="entry name" value="therm_gnt_kin"/>
    <property type="match status" value="1"/>
</dbReference>
<keyword evidence="7 10" id="KW-0067">ATP-binding</keyword>
<comment type="similarity">
    <text evidence="2 10">Belongs to the gluconokinase GntK/GntV family.</text>
</comment>
<comment type="caution">
    <text evidence="11">The sequence shown here is derived from an EMBL/GenBank/DDBJ whole genome shotgun (WGS) entry which is preliminary data.</text>
</comment>
<dbReference type="AlphaFoldDB" id="A0A1U7HBM8"/>
<keyword evidence="5 10" id="KW-0547">Nucleotide-binding</keyword>
<evidence type="ECO:0000256" key="10">
    <source>
        <dbReference type="RuleBase" id="RU363066"/>
    </source>
</evidence>
<dbReference type="RefSeq" id="WP_073600744.1">
    <property type="nucleotide sequence ID" value="NZ_MRCB01000024.1"/>
</dbReference>
<evidence type="ECO:0000256" key="3">
    <source>
        <dbReference type="ARBA" id="ARBA00012054"/>
    </source>
</evidence>
<evidence type="ECO:0000256" key="9">
    <source>
        <dbReference type="ARBA" id="ARBA00048090"/>
    </source>
</evidence>
<dbReference type="GO" id="GO:0046316">
    <property type="term" value="F:gluconokinase activity"/>
    <property type="evidence" value="ECO:0007669"/>
    <property type="project" value="UniProtKB-EC"/>
</dbReference>
<dbReference type="STRING" id="1921803.NIES593_17155"/>
<dbReference type="OrthoDB" id="9800332at2"/>
<reference evidence="11 12" key="1">
    <citation type="submission" date="2016-11" db="EMBL/GenBank/DDBJ databases">
        <title>Draft Genome Sequences of Nine Cyanobacterial Strains from Diverse Habitats.</title>
        <authorList>
            <person name="Zhu T."/>
            <person name="Hou S."/>
            <person name="Lu X."/>
            <person name="Hess W.R."/>
        </authorList>
    </citation>
    <scope>NUCLEOTIDE SEQUENCE [LARGE SCALE GENOMIC DNA]</scope>
    <source>
        <strain evidence="11 12">NIES-593</strain>
    </source>
</reference>
<evidence type="ECO:0000256" key="5">
    <source>
        <dbReference type="ARBA" id="ARBA00022741"/>
    </source>
</evidence>